<keyword evidence="4" id="KW-0808">Transferase</keyword>
<dbReference type="VEuPathDB" id="TrichDB:TVAGG3_0444700"/>
<dbReference type="EMBL" id="DS113377">
    <property type="protein sequence ID" value="EAY08504.1"/>
    <property type="molecule type" value="Genomic_DNA"/>
</dbReference>
<dbReference type="EC" id="2.7.10.1" evidence="2"/>
<feature type="domain" description="ALK/LTK-like glycine-rich" evidence="16">
    <location>
        <begin position="25"/>
        <end position="277"/>
    </location>
</feature>
<keyword evidence="8" id="KW-0418">Kinase</keyword>
<evidence type="ECO:0000256" key="7">
    <source>
        <dbReference type="ARBA" id="ARBA00022741"/>
    </source>
</evidence>
<keyword evidence="12" id="KW-0829">Tyrosine-protein kinase</keyword>
<keyword evidence="10" id="KW-1133">Transmembrane helix</keyword>
<accession>A2EFV3</accession>
<keyword evidence="13" id="KW-1015">Disulfide bond</keyword>
<evidence type="ECO:0000256" key="13">
    <source>
        <dbReference type="ARBA" id="ARBA00023157"/>
    </source>
</evidence>
<dbReference type="GO" id="GO:0005886">
    <property type="term" value="C:plasma membrane"/>
    <property type="evidence" value="ECO:0007669"/>
    <property type="project" value="UniProtKB-SubCell"/>
</dbReference>
<evidence type="ECO:0000313" key="17">
    <source>
        <dbReference type="EMBL" id="EAY08504.1"/>
    </source>
</evidence>
<proteinExistence type="predicted"/>
<evidence type="ECO:0000256" key="3">
    <source>
        <dbReference type="ARBA" id="ARBA00022475"/>
    </source>
</evidence>
<evidence type="ECO:0000256" key="14">
    <source>
        <dbReference type="ARBA" id="ARBA00023170"/>
    </source>
</evidence>
<keyword evidence="18" id="KW-1185">Reference proteome</keyword>
<evidence type="ECO:0000256" key="1">
    <source>
        <dbReference type="ARBA" id="ARBA00004251"/>
    </source>
</evidence>
<evidence type="ECO:0000256" key="15">
    <source>
        <dbReference type="ARBA" id="ARBA00023180"/>
    </source>
</evidence>
<evidence type="ECO:0000259" key="16">
    <source>
        <dbReference type="Pfam" id="PF12810"/>
    </source>
</evidence>
<evidence type="ECO:0000256" key="2">
    <source>
        <dbReference type="ARBA" id="ARBA00011902"/>
    </source>
</evidence>
<dbReference type="VEuPathDB" id="TrichDB:TVAG_145840"/>
<name>A2EFV3_TRIV3</name>
<evidence type="ECO:0000256" key="9">
    <source>
        <dbReference type="ARBA" id="ARBA00022840"/>
    </source>
</evidence>
<sequence length="602" mass="65966">MSGQNTELYVYNCTNYLDCQPFRRDLLPGRYKLEAWGAQGGNVTYDGTLYEGGKGGYVSGELDLTQQTTLFIFCGEMGTTEKGTYHPNYGWPGYETRNTFGGGGRGYGYTGTKFYPSSGGGMSFISISEAKNESGILFAGAGAGSGAGTFEYNHYTYGGYGGGVSGGSGSHCGNTCGTGATQTSPGTNSENSVRNGGKFYGGNCGQDDRWSTGGGSGYYGGAGGYAAGSAGGGGSSFFDTSFIKNGKTIPGNETMPSPFSVTEKITGNRGHGYVRITPFGYFLYQDSELLDFYNPGSNLTISLHINSLGVGETAKISLKLQDSPEKVIDLHDDTGEEYHFSHSIQLPQTSGYYTFTFYVTSRTGIKNSKSFTVLVNSIPQIKVLNEIKPKYKVGEEAKLEVEIFDDTKARLLITEKGYPLFNESFELNNTPKTVNCSFTPPWPASDEVHFVMIQAVDEFNFSSKSVFLQYEITDRSSPNLRLDDNFSFYFKSGEMVQINSSVGDIERKYVCMYTLLNDRYQQKHSCLTITEQIWNPFQFSRTLIGFSDGIYEFSIICMDDDGMVSNKINRQIAIISETFIVCSKTITIRREIILSTFNVLCV</sequence>
<keyword evidence="14" id="KW-0675">Receptor</keyword>
<dbReference type="GO" id="GO:0004714">
    <property type="term" value="F:transmembrane receptor protein tyrosine kinase activity"/>
    <property type="evidence" value="ECO:0007669"/>
    <property type="project" value="UniProtKB-EC"/>
</dbReference>
<evidence type="ECO:0000256" key="8">
    <source>
        <dbReference type="ARBA" id="ARBA00022777"/>
    </source>
</evidence>
<keyword evidence="15" id="KW-0325">Glycoprotein</keyword>
<organism evidence="17 18">
    <name type="scientific">Trichomonas vaginalis (strain ATCC PRA-98 / G3)</name>
    <dbReference type="NCBI Taxonomy" id="412133"/>
    <lineage>
        <taxon>Eukaryota</taxon>
        <taxon>Metamonada</taxon>
        <taxon>Parabasalia</taxon>
        <taxon>Trichomonadida</taxon>
        <taxon>Trichomonadidae</taxon>
        <taxon>Trichomonas</taxon>
    </lineage>
</organism>
<keyword evidence="7" id="KW-0547">Nucleotide-binding</keyword>
<comment type="subcellular location">
    <subcellularLocation>
        <location evidence="1">Cell membrane</location>
        <topology evidence="1">Single-pass type I membrane protein</topology>
    </subcellularLocation>
</comment>
<dbReference type="InterPro" id="IPR055163">
    <property type="entry name" value="ALK/LTK-like_GRD"/>
</dbReference>
<evidence type="ECO:0000256" key="5">
    <source>
        <dbReference type="ARBA" id="ARBA00022692"/>
    </source>
</evidence>
<evidence type="ECO:0000256" key="4">
    <source>
        <dbReference type="ARBA" id="ARBA00022679"/>
    </source>
</evidence>
<evidence type="ECO:0000256" key="6">
    <source>
        <dbReference type="ARBA" id="ARBA00022729"/>
    </source>
</evidence>
<evidence type="ECO:0000256" key="10">
    <source>
        <dbReference type="ARBA" id="ARBA00022989"/>
    </source>
</evidence>
<keyword evidence="9" id="KW-0067">ATP-binding</keyword>
<keyword evidence="5" id="KW-0812">Transmembrane</keyword>
<protein>
    <recommendedName>
        <fullName evidence="2">receptor protein-tyrosine kinase</fullName>
        <ecNumber evidence="2">2.7.10.1</ecNumber>
    </recommendedName>
</protein>
<dbReference type="AlphaFoldDB" id="A2EFV3"/>
<keyword evidence="6" id="KW-0732">Signal</keyword>
<evidence type="ECO:0000256" key="12">
    <source>
        <dbReference type="ARBA" id="ARBA00023137"/>
    </source>
</evidence>
<dbReference type="Pfam" id="PF12810">
    <property type="entry name" value="ALK_LTK_GRD"/>
    <property type="match status" value="1"/>
</dbReference>
<evidence type="ECO:0000256" key="11">
    <source>
        <dbReference type="ARBA" id="ARBA00023136"/>
    </source>
</evidence>
<dbReference type="KEGG" id="tva:4766403"/>
<reference evidence="17" key="1">
    <citation type="submission" date="2006-10" db="EMBL/GenBank/DDBJ databases">
        <authorList>
            <person name="Amadeo P."/>
            <person name="Zhao Q."/>
            <person name="Wortman J."/>
            <person name="Fraser-Liggett C."/>
            <person name="Carlton J."/>
        </authorList>
    </citation>
    <scope>NUCLEOTIDE SEQUENCE</scope>
    <source>
        <strain evidence="17">G3</strain>
    </source>
</reference>
<gene>
    <name evidence="17" type="ORF">TVAG_145840</name>
</gene>
<dbReference type="InParanoid" id="A2EFV3"/>
<keyword evidence="3" id="KW-1003">Cell membrane</keyword>
<dbReference type="Proteomes" id="UP000001542">
    <property type="component" value="Unassembled WGS sequence"/>
</dbReference>
<keyword evidence="11" id="KW-0472">Membrane</keyword>
<evidence type="ECO:0000313" key="18">
    <source>
        <dbReference type="Proteomes" id="UP000001542"/>
    </source>
</evidence>
<dbReference type="OrthoDB" id="10684940at2759"/>
<dbReference type="RefSeq" id="XP_001320727.1">
    <property type="nucleotide sequence ID" value="XM_001320692.1"/>
</dbReference>
<dbReference type="GO" id="GO:0005524">
    <property type="term" value="F:ATP binding"/>
    <property type="evidence" value="ECO:0007669"/>
    <property type="project" value="UniProtKB-KW"/>
</dbReference>
<reference evidence="17" key="2">
    <citation type="journal article" date="2007" name="Science">
        <title>Draft genome sequence of the sexually transmitted pathogen Trichomonas vaginalis.</title>
        <authorList>
            <person name="Carlton J.M."/>
            <person name="Hirt R.P."/>
            <person name="Silva J.C."/>
            <person name="Delcher A.L."/>
            <person name="Schatz M."/>
            <person name="Zhao Q."/>
            <person name="Wortman J.R."/>
            <person name="Bidwell S.L."/>
            <person name="Alsmark U.C.M."/>
            <person name="Besteiro S."/>
            <person name="Sicheritz-Ponten T."/>
            <person name="Noel C.J."/>
            <person name="Dacks J.B."/>
            <person name="Foster P.G."/>
            <person name="Simillion C."/>
            <person name="Van de Peer Y."/>
            <person name="Miranda-Saavedra D."/>
            <person name="Barton G.J."/>
            <person name="Westrop G.D."/>
            <person name="Mueller S."/>
            <person name="Dessi D."/>
            <person name="Fiori P.L."/>
            <person name="Ren Q."/>
            <person name="Paulsen I."/>
            <person name="Zhang H."/>
            <person name="Bastida-Corcuera F.D."/>
            <person name="Simoes-Barbosa A."/>
            <person name="Brown M.T."/>
            <person name="Hayes R.D."/>
            <person name="Mukherjee M."/>
            <person name="Okumura C.Y."/>
            <person name="Schneider R."/>
            <person name="Smith A.J."/>
            <person name="Vanacova S."/>
            <person name="Villalvazo M."/>
            <person name="Haas B.J."/>
            <person name="Pertea M."/>
            <person name="Feldblyum T.V."/>
            <person name="Utterback T.R."/>
            <person name="Shu C.L."/>
            <person name="Osoegawa K."/>
            <person name="de Jong P.J."/>
            <person name="Hrdy I."/>
            <person name="Horvathova L."/>
            <person name="Zubacova Z."/>
            <person name="Dolezal P."/>
            <person name="Malik S.B."/>
            <person name="Logsdon J.M. Jr."/>
            <person name="Henze K."/>
            <person name="Gupta A."/>
            <person name="Wang C.C."/>
            <person name="Dunne R.L."/>
            <person name="Upcroft J.A."/>
            <person name="Upcroft P."/>
            <person name="White O."/>
            <person name="Salzberg S.L."/>
            <person name="Tang P."/>
            <person name="Chiu C.-H."/>
            <person name="Lee Y.-S."/>
            <person name="Embley T.M."/>
            <person name="Coombs G.H."/>
            <person name="Mottram J.C."/>
            <person name="Tachezy J."/>
            <person name="Fraser-Liggett C.M."/>
            <person name="Johnson P.J."/>
        </authorList>
    </citation>
    <scope>NUCLEOTIDE SEQUENCE [LARGE SCALE GENOMIC DNA]</scope>
    <source>
        <strain evidence="17">G3</strain>
    </source>
</reference>